<sequence length="300" mass="32691">MDRLGTLETFVCVVECGSFSAASKRLGIGQPAISKAIMQLERQLSVTLLLRSTRGLTPTEAGQQFYEHIAPAINMIREAEDRVRHGGTQLSGRLRICAPVTFARLHIMPRLHEFMSAHPHLKVDMILDDRPVDLIAEGIDISLRLGALKDSGLTARRIDTCSMRLLATPEYFSTHGTPHSPDEVTSHDAVVYLQADTPSRWQFSRGNTQSWVTLAGRIRVSAAEGVRTAVLAGDGLAVASEWMFAPELADGRVVTALDDWHIGTMDLWAVYPGGRLTSARARAFTDFVAGSVTGVLSGLD</sequence>
<evidence type="ECO:0000313" key="9">
    <source>
        <dbReference type="Proteomes" id="UP000233778"/>
    </source>
</evidence>
<dbReference type="AlphaFoldDB" id="A0A2I5TEN3"/>
<dbReference type="RefSeq" id="WP_021013815.1">
    <property type="nucleotide sequence ID" value="NZ_CP025084.1"/>
</dbReference>
<evidence type="ECO:0000313" key="6">
    <source>
        <dbReference type="EMBL" id="AUG98718.1"/>
    </source>
</evidence>
<dbReference type="Pfam" id="PF00126">
    <property type="entry name" value="HTH_1"/>
    <property type="match status" value="1"/>
</dbReference>
<evidence type="ECO:0000256" key="2">
    <source>
        <dbReference type="ARBA" id="ARBA00023015"/>
    </source>
</evidence>
<dbReference type="Gene3D" id="3.40.190.290">
    <property type="match status" value="1"/>
</dbReference>
<dbReference type="Gene3D" id="1.10.10.10">
    <property type="entry name" value="Winged helix-like DNA-binding domain superfamily/Winged helix DNA-binding domain"/>
    <property type="match status" value="1"/>
</dbReference>
<feature type="domain" description="HTH lysR-type" evidence="5">
    <location>
        <begin position="1"/>
        <end position="59"/>
    </location>
</feature>
<reference evidence="7" key="4">
    <citation type="submission" date="2017-11" db="EMBL/GenBank/DDBJ databases">
        <title>Complete genome sequence of Serratia sp. ATCC 39006.</title>
        <authorList>
            <person name="Hampton H.G."/>
            <person name="Jackson S.A."/>
            <person name="Jauregui R."/>
            <person name="Poulter G.T.M."/>
            <person name="Salmond G.P.C."/>
            <person name="Fineran P.C."/>
        </authorList>
    </citation>
    <scope>NUCLEOTIDE SEQUENCE</scope>
    <source>
        <strain evidence="7">ATCC 39006</strain>
    </source>
</reference>
<dbReference type="KEGG" id="sera:Ser39006_002080"/>
<name>A0A2I5TEN3_SERS3</name>
<gene>
    <name evidence="6" type="ORF">CWC46_02080</name>
    <name evidence="7" type="ORF">Ser39006_002080</name>
</gene>
<dbReference type="PANTHER" id="PTHR30537:SF66">
    <property type="entry name" value="IRON-REGULATED VIRULENCE REGULATORY PROTEIN IRGB"/>
    <property type="match status" value="1"/>
</dbReference>
<dbReference type="InterPro" id="IPR000847">
    <property type="entry name" value="LysR_HTH_N"/>
</dbReference>
<comment type="similarity">
    <text evidence="1">Belongs to the LysR transcriptional regulatory family.</text>
</comment>
<dbReference type="PROSITE" id="PS50931">
    <property type="entry name" value="HTH_LYSR"/>
    <property type="match status" value="1"/>
</dbReference>
<protein>
    <submittedName>
        <fullName evidence="7">LysR family transcriptional regulator</fullName>
    </submittedName>
</protein>
<dbReference type="InterPro" id="IPR005119">
    <property type="entry name" value="LysR_subst-bd"/>
</dbReference>
<keyword evidence="4" id="KW-0804">Transcription</keyword>
<proteinExistence type="inferred from homology"/>
<reference evidence="7" key="2">
    <citation type="submission" date="2013-09" db="EMBL/GenBank/DDBJ databases">
        <authorList>
            <person name="Wang G."/>
            <person name="Yang Y."/>
            <person name="Su Y."/>
        </authorList>
    </citation>
    <scope>NUCLEOTIDE SEQUENCE</scope>
    <source>
        <strain evidence="7">ATCC 39006</strain>
    </source>
</reference>
<dbReference type="Proteomes" id="UP000233778">
    <property type="component" value="Chromosome"/>
</dbReference>
<dbReference type="GO" id="GO:0003700">
    <property type="term" value="F:DNA-binding transcription factor activity"/>
    <property type="evidence" value="ECO:0007669"/>
    <property type="project" value="InterPro"/>
</dbReference>
<evidence type="ECO:0000313" key="8">
    <source>
        <dbReference type="Proteomes" id="UP000017700"/>
    </source>
</evidence>
<dbReference type="CDD" id="cd08422">
    <property type="entry name" value="PBP2_CrgA_like"/>
    <property type="match status" value="1"/>
</dbReference>
<organism evidence="7 8">
    <name type="scientific">Serratia sp. (strain ATCC 39006)</name>
    <name type="common">Prodigiosinella confusarubida</name>
    <dbReference type="NCBI Taxonomy" id="104623"/>
    <lineage>
        <taxon>Bacteria</taxon>
        <taxon>Pseudomonadati</taxon>
        <taxon>Pseudomonadota</taxon>
        <taxon>Gammaproteobacteria</taxon>
        <taxon>Enterobacterales</taxon>
        <taxon>Pectobacteriaceae</taxon>
        <taxon>Prodigiosinella</taxon>
    </lineage>
</organism>
<evidence type="ECO:0000313" key="7">
    <source>
        <dbReference type="EMBL" id="AUH03033.1"/>
    </source>
</evidence>
<dbReference type="InterPro" id="IPR036390">
    <property type="entry name" value="WH_DNA-bd_sf"/>
</dbReference>
<evidence type="ECO:0000256" key="3">
    <source>
        <dbReference type="ARBA" id="ARBA00023125"/>
    </source>
</evidence>
<reference evidence="6 9" key="3">
    <citation type="submission" date="2017-11" db="EMBL/GenBank/DDBJ databases">
        <title>Complete genome sequence of Serratia sp. ATCC 39006 LacA.</title>
        <authorList>
            <person name="Hampton H.G."/>
            <person name="Jackson S.A."/>
            <person name="Jauregui R."/>
            <person name="Poulter G.T.M."/>
            <person name="Salmond G.P.C."/>
            <person name="Fineran P.C."/>
        </authorList>
    </citation>
    <scope>NUCLEOTIDE SEQUENCE [LARGE SCALE GENOMIC DNA]</scope>
    <source>
        <strain evidence="6 9">ATCC 39006</strain>
    </source>
</reference>
<evidence type="ECO:0000256" key="1">
    <source>
        <dbReference type="ARBA" id="ARBA00009437"/>
    </source>
</evidence>
<keyword evidence="2" id="KW-0805">Transcription regulation</keyword>
<keyword evidence="8" id="KW-1185">Reference proteome</keyword>
<dbReference type="GO" id="GO:0006351">
    <property type="term" value="P:DNA-templated transcription"/>
    <property type="evidence" value="ECO:0007669"/>
    <property type="project" value="TreeGrafter"/>
</dbReference>
<dbReference type="InterPro" id="IPR036388">
    <property type="entry name" value="WH-like_DNA-bd_sf"/>
</dbReference>
<dbReference type="STRING" id="104623.Ser39006_00540"/>
<dbReference type="PRINTS" id="PR00039">
    <property type="entry name" value="HTHLYSR"/>
</dbReference>
<evidence type="ECO:0000256" key="4">
    <source>
        <dbReference type="ARBA" id="ARBA00023163"/>
    </source>
</evidence>
<dbReference type="SUPFAM" id="SSF53850">
    <property type="entry name" value="Periplasmic binding protein-like II"/>
    <property type="match status" value="1"/>
</dbReference>
<dbReference type="EMBL" id="CP025085">
    <property type="protein sequence ID" value="AUG98718.1"/>
    <property type="molecule type" value="Genomic_DNA"/>
</dbReference>
<dbReference type="Pfam" id="PF03466">
    <property type="entry name" value="LysR_substrate"/>
    <property type="match status" value="1"/>
</dbReference>
<dbReference type="PANTHER" id="PTHR30537">
    <property type="entry name" value="HTH-TYPE TRANSCRIPTIONAL REGULATOR"/>
    <property type="match status" value="1"/>
</dbReference>
<dbReference type="InterPro" id="IPR058163">
    <property type="entry name" value="LysR-type_TF_proteobact-type"/>
</dbReference>
<dbReference type="OrthoDB" id="9815676at2"/>
<dbReference type="SUPFAM" id="SSF46785">
    <property type="entry name" value="Winged helix' DNA-binding domain"/>
    <property type="match status" value="1"/>
</dbReference>
<dbReference type="KEGG" id="serq:CWC46_02080"/>
<evidence type="ECO:0000259" key="5">
    <source>
        <dbReference type="PROSITE" id="PS50931"/>
    </source>
</evidence>
<dbReference type="FunFam" id="3.40.190.290:FF:000001">
    <property type="entry name" value="Transcriptional regulator, LysR family"/>
    <property type="match status" value="1"/>
</dbReference>
<accession>A0A2I5TEN3</accession>
<dbReference type="EMBL" id="CP025084">
    <property type="protein sequence ID" value="AUH03033.1"/>
    <property type="molecule type" value="Genomic_DNA"/>
</dbReference>
<reference evidence="7 8" key="1">
    <citation type="journal article" date="2013" name="Genome Announc.">
        <title>Draft genome sequence of Serratia sp. strain ATCC 39006, a model bacterium for analysis of the biosynthesis and regulation of prodigiosin, a carbapenem, and gas vesicles.</title>
        <authorList>
            <person name="Fineran P.C."/>
            <person name="Iglesias Cans M.C."/>
            <person name="Ramsay J.P."/>
            <person name="Wilf N.M."/>
            <person name="Cossyleon D."/>
            <person name="McNeil M.B."/>
            <person name="Williamson N.R."/>
            <person name="Monson R.E."/>
            <person name="Becher S.A."/>
            <person name="Stanton J.A."/>
            <person name="Brugger K."/>
            <person name="Brown S.D."/>
            <person name="Salmond G.P."/>
        </authorList>
    </citation>
    <scope>NUCLEOTIDE SEQUENCE [LARGE SCALE GENOMIC DNA]</scope>
    <source>
        <strain evidence="7">ATCC 39006</strain>
        <strain evidence="8">ATCC 39006 / SC 11482</strain>
    </source>
</reference>
<dbReference type="Proteomes" id="UP000017700">
    <property type="component" value="Chromosome"/>
</dbReference>
<keyword evidence="3" id="KW-0238">DNA-binding</keyword>
<dbReference type="GO" id="GO:0043565">
    <property type="term" value="F:sequence-specific DNA binding"/>
    <property type="evidence" value="ECO:0007669"/>
    <property type="project" value="TreeGrafter"/>
</dbReference>
<dbReference type="FunFam" id="1.10.10.10:FF:000001">
    <property type="entry name" value="LysR family transcriptional regulator"/>
    <property type="match status" value="1"/>
</dbReference>